<reference evidence="1" key="1">
    <citation type="journal article" date="2023" name="G3 (Bethesda)">
        <title>A reference genome for the long-term kleptoplast-retaining sea slug Elysia crispata morphotype clarki.</title>
        <authorList>
            <person name="Eastman K.E."/>
            <person name="Pendleton A.L."/>
            <person name="Shaikh M.A."/>
            <person name="Suttiyut T."/>
            <person name="Ogas R."/>
            <person name="Tomko P."/>
            <person name="Gavelis G."/>
            <person name="Widhalm J.R."/>
            <person name="Wisecaver J.H."/>
        </authorList>
    </citation>
    <scope>NUCLEOTIDE SEQUENCE</scope>
    <source>
        <strain evidence="1">ECLA1</strain>
    </source>
</reference>
<dbReference type="AlphaFoldDB" id="A0AAE0YBF0"/>
<dbReference type="EMBL" id="JAWDGP010006603">
    <property type="protein sequence ID" value="KAK3738117.1"/>
    <property type="molecule type" value="Genomic_DNA"/>
</dbReference>
<proteinExistence type="predicted"/>
<organism evidence="1 2">
    <name type="scientific">Elysia crispata</name>
    <name type="common">lettuce slug</name>
    <dbReference type="NCBI Taxonomy" id="231223"/>
    <lineage>
        <taxon>Eukaryota</taxon>
        <taxon>Metazoa</taxon>
        <taxon>Spiralia</taxon>
        <taxon>Lophotrochozoa</taxon>
        <taxon>Mollusca</taxon>
        <taxon>Gastropoda</taxon>
        <taxon>Heterobranchia</taxon>
        <taxon>Euthyneura</taxon>
        <taxon>Panpulmonata</taxon>
        <taxon>Sacoglossa</taxon>
        <taxon>Placobranchoidea</taxon>
        <taxon>Plakobranchidae</taxon>
        <taxon>Elysia</taxon>
    </lineage>
</organism>
<evidence type="ECO:0008006" key="3">
    <source>
        <dbReference type="Google" id="ProtNLM"/>
    </source>
</evidence>
<gene>
    <name evidence="1" type="ORF">RRG08_027730</name>
</gene>
<protein>
    <recommendedName>
        <fullName evidence="3">Reverse transcriptase domain-containing protein</fullName>
    </recommendedName>
</protein>
<accession>A0AAE0YBF0</accession>
<sequence length="126" mass="14309">MHKLVHEDQQCPVKGHKIQNHLPNIREIITYCNAKETPARILSLDQEKAFDRVSHSFLHKVLEASNLRSVSGIGFELYTTNPVVKTKVLGIPIPEEEVLSAMAKLDNNIKAISKRFLKLIKKSKQL</sequence>
<comment type="caution">
    <text evidence="1">The sequence shown here is derived from an EMBL/GenBank/DDBJ whole genome shotgun (WGS) entry which is preliminary data.</text>
</comment>
<keyword evidence="2" id="KW-1185">Reference proteome</keyword>
<evidence type="ECO:0000313" key="2">
    <source>
        <dbReference type="Proteomes" id="UP001283361"/>
    </source>
</evidence>
<name>A0AAE0YBF0_9GAST</name>
<evidence type="ECO:0000313" key="1">
    <source>
        <dbReference type="EMBL" id="KAK3738117.1"/>
    </source>
</evidence>
<dbReference type="Proteomes" id="UP001283361">
    <property type="component" value="Unassembled WGS sequence"/>
</dbReference>